<dbReference type="InterPro" id="IPR000195">
    <property type="entry name" value="Rab-GAP-TBC_dom"/>
</dbReference>
<reference evidence="7" key="1">
    <citation type="submission" date="2022-08" db="EMBL/GenBank/DDBJ databases">
        <title>Genome sequencing of akame (Lates japonicus).</title>
        <authorList>
            <person name="Hashiguchi Y."/>
            <person name="Takahashi H."/>
        </authorList>
    </citation>
    <scope>NUCLEOTIDE SEQUENCE</scope>
    <source>
        <strain evidence="7">Kochi</strain>
    </source>
</reference>
<feature type="region of interest" description="Disordered" evidence="4">
    <location>
        <begin position="1038"/>
        <end position="1058"/>
    </location>
</feature>
<dbReference type="CDD" id="cd01269">
    <property type="entry name" value="PTB_TBC1D1_like"/>
    <property type="match status" value="1"/>
</dbReference>
<dbReference type="SMART" id="SM00462">
    <property type="entry name" value="PTB"/>
    <property type="match status" value="2"/>
</dbReference>
<keyword evidence="8" id="KW-1185">Reference proteome</keyword>
<dbReference type="EMBL" id="BRZM01000237">
    <property type="protein sequence ID" value="GLD69479.1"/>
    <property type="molecule type" value="Genomic_DNA"/>
</dbReference>
<evidence type="ECO:0000313" key="8">
    <source>
        <dbReference type="Proteomes" id="UP001279410"/>
    </source>
</evidence>
<dbReference type="Gene3D" id="2.30.29.30">
    <property type="entry name" value="Pleckstrin-homology domain (PH domain)/Phosphotyrosine-binding domain (PTB)"/>
    <property type="match status" value="2"/>
</dbReference>
<evidence type="ECO:0000259" key="6">
    <source>
        <dbReference type="PROSITE" id="PS50086"/>
    </source>
</evidence>
<dbReference type="Gene3D" id="1.10.472.80">
    <property type="entry name" value="Ypt/Rab-GAP domain of gyp1p, domain 3"/>
    <property type="match status" value="1"/>
</dbReference>
<dbReference type="FunFam" id="1.10.10.2750:FF:000002">
    <property type="entry name" value="TBC1 domain family member 4"/>
    <property type="match status" value="1"/>
</dbReference>
<dbReference type="SUPFAM" id="SSF50729">
    <property type="entry name" value="PH domain-like"/>
    <property type="match status" value="2"/>
</dbReference>
<comment type="caution">
    <text evidence="7">The sequence shown here is derived from an EMBL/GenBank/DDBJ whole genome shotgun (WGS) entry which is preliminary data.</text>
</comment>
<evidence type="ECO:0000259" key="5">
    <source>
        <dbReference type="PROSITE" id="PS01179"/>
    </source>
</evidence>
<evidence type="ECO:0000256" key="3">
    <source>
        <dbReference type="SAM" id="Coils"/>
    </source>
</evidence>
<feature type="region of interest" description="Disordered" evidence="4">
    <location>
        <begin position="620"/>
        <end position="721"/>
    </location>
</feature>
<feature type="compositionally biased region" description="Basic residues" evidence="4">
    <location>
        <begin position="1643"/>
        <end position="1655"/>
    </location>
</feature>
<dbReference type="Gene3D" id="1.10.10.2750">
    <property type="match status" value="1"/>
</dbReference>
<dbReference type="Pfam" id="PF00640">
    <property type="entry name" value="PID"/>
    <property type="match status" value="1"/>
</dbReference>
<protein>
    <submittedName>
        <fullName evidence="7">TBC1 domain family member 1</fullName>
    </submittedName>
</protein>
<gene>
    <name evidence="7" type="ORF">AKAME5_002079300</name>
</gene>
<keyword evidence="1" id="KW-0343">GTPase activation</keyword>
<proteinExistence type="predicted"/>
<accession>A0AAD3RGC0</accession>
<keyword evidence="3" id="KW-0175">Coiled coil</keyword>
<evidence type="ECO:0000256" key="2">
    <source>
        <dbReference type="ARBA" id="ARBA00022553"/>
    </source>
</evidence>
<dbReference type="Pfam" id="PF23436">
    <property type="entry name" value="RabGap-TBC_2"/>
    <property type="match status" value="1"/>
</dbReference>
<feature type="compositionally biased region" description="Polar residues" evidence="4">
    <location>
        <begin position="27"/>
        <end position="49"/>
    </location>
</feature>
<keyword evidence="2" id="KW-0597">Phosphoprotein</keyword>
<feature type="compositionally biased region" description="Basic residues" evidence="4">
    <location>
        <begin position="1541"/>
        <end position="1551"/>
    </location>
</feature>
<dbReference type="Gene3D" id="1.10.8.270">
    <property type="entry name" value="putative rabgap domain of human tbc1 domain family member 14 like domains"/>
    <property type="match status" value="1"/>
</dbReference>
<dbReference type="GO" id="GO:0005096">
    <property type="term" value="F:GTPase activator activity"/>
    <property type="evidence" value="ECO:0007669"/>
    <property type="project" value="UniProtKB-KW"/>
</dbReference>
<feature type="compositionally biased region" description="Polar residues" evidence="4">
    <location>
        <begin position="708"/>
        <end position="721"/>
    </location>
</feature>
<dbReference type="PROSITE" id="PS01179">
    <property type="entry name" value="PID"/>
    <property type="match status" value="1"/>
</dbReference>
<organism evidence="7 8">
    <name type="scientific">Lates japonicus</name>
    <name type="common">Japanese lates</name>
    <dbReference type="NCBI Taxonomy" id="270547"/>
    <lineage>
        <taxon>Eukaryota</taxon>
        <taxon>Metazoa</taxon>
        <taxon>Chordata</taxon>
        <taxon>Craniata</taxon>
        <taxon>Vertebrata</taxon>
        <taxon>Euteleostomi</taxon>
        <taxon>Actinopterygii</taxon>
        <taxon>Neopterygii</taxon>
        <taxon>Teleostei</taxon>
        <taxon>Neoteleostei</taxon>
        <taxon>Acanthomorphata</taxon>
        <taxon>Carangaria</taxon>
        <taxon>Carangaria incertae sedis</taxon>
        <taxon>Centropomidae</taxon>
        <taxon>Lates</taxon>
    </lineage>
</organism>
<dbReference type="PANTHER" id="PTHR47219:SF18">
    <property type="entry name" value="TBC1 DOMAIN FAMILY MEMBER 1 ISOFORM X1"/>
    <property type="match status" value="1"/>
</dbReference>
<dbReference type="InterPro" id="IPR021785">
    <property type="entry name" value="DUF3350"/>
</dbReference>
<feature type="compositionally biased region" description="Polar residues" evidence="4">
    <location>
        <begin position="219"/>
        <end position="236"/>
    </location>
</feature>
<name>A0AAD3RGC0_LATJO</name>
<feature type="compositionally biased region" description="Polar residues" evidence="4">
    <location>
        <begin position="1554"/>
        <end position="1569"/>
    </location>
</feature>
<feature type="region of interest" description="Disordered" evidence="4">
    <location>
        <begin position="746"/>
        <end position="795"/>
    </location>
</feature>
<dbReference type="SMART" id="SM00164">
    <property type="entry name" value="TBC"/>
    <property type="match status" value="1"/>
</dbReference>
<feature type="domain" description="PID" evidence="5">
    <location>
        <begin position="401"/>
        <end position="480"/>
    </location>
</feature>
<feature type="compositionally biased region" description="Basic residues" evidence="4">
    <location>
        <begin position="1680"/>
        <end position="1690"/>
    </location>
</feature>
<feature type="compositionally biased region" description="Low complexity" evidence="4">
    <location>
        <begin position="684"/>
        <end position="695"/>
    </location>
</feature>
<dbReference type="InterPro" id="IPR006020">
    <property type="entry name" value="PTB/PI_dom"/>
</dbReference>
<feature type="domain" description="Rab-GAP TBC" evidence="6">
    <location>
        <begin position="1032"/>
        <end position="1217"/>
    </location>
</feature>
<dbReference type="InterPro" id="IPR035969">
    <property type="entry name" value="Rab-GAP_TBC_sf"/>
</dbReference>
<dbReference type="InterPro" id="IPR050302">
    <property type="entry name" value="Rab_GAP_TBC_domain"/>
</dbReference>
<feature type="region of interest" description="Disordered" evidence="4">
    <location>
        <begin position="565"/>
        <end position="608"/>
    </location>
</feature>
<feature type="compositionally biased region" description="Basic and acidic residues" evidence="4">
    <location>
        <begin position="1046"/>
        <end position="1055"/>
    </location>
</feature>
<feature type="region of interest" description="Disordered" evidence="4">
    <location>
        <begin position="1"/>
        <end position="74"/>
    </location>
</feature>
<feature type="region of interest" description="Disordered" evidence="4">
    <location>
        <begin position="219"/>
        <end position="239"/>
    </location>
</feature>
<dbReference type="Proteomes" id="UP001279410">
    <property type="component" value="Unassembled WGS sequence"/>
</dbReference>
<sequence>MEGLYFDVKPRGDKPHTPGSSDKPRPNLTSNHRSCPSFSHLASSTQSPQKPIRARGRIPTWGGKLEEEGEEDDEEEVRYKLTLTGSLPVHHLTTMAMLPWVVAEISRSQPAEKEPGVGVRQSPPPTSRQVVFLCVSASWVRCVSVLGEGLVWDPLSHTVLFECRPHQVTKLIHNSQEPNSFGCLVRKTPDCACYVFQCQDSTKVPEIISTLRQAGKSSARSNDITAIPNKTSTGGSDPSVPGLSYVSATTTSTAPTIAVSPTAFAKKFEVLFCGRVSVAHKKAPPALIDECIEKFSQLHGSGTTDKGGNGGGLMGGLRRALAFQSNGLGSGAVGNGAAGSPTTGRRPVLFKRDPSFPCLQALDENGLSPEISHNNTTDVLARSPEVQPTSLQENRTMLFTVGRSQIFLVSPDTKKVAIEKSFREISFCSQGIRHVDHFGFICRETVEGGSCHFVCYVFQCTDESLVDEIMLTLKQAFSVAALQQNAKTQSQQCDSCPMQQLHRLCERIEGLHPSKTKLELQRHLATLDNQEQASVFENTMRARPKSDQEENELVMASLRNLYEERQRSHQHTLPGDSKQVCEDAASAPVEAQQSSSRQRLEQFKSRAKRSLTESLEGIWKGSSKARAQRDNSEGSDSSSSICTVNSSQDQSCLDDPLPVSSQLRPTSPLRCTNSTGDLKRLDTSLPLSPSSSSLPGDAQPQGFRRRASTFSHPPTPSSVLEYSPVHTLTHTPQDPTAATKPKLVRHYSVSTDTPHQSKHAPTDCTLPPLPPCPSSPSPLLPHHPSSPSSGARLKRSPLGGLRARLHSSSSVPNFLKFPFLAPVQENDCPEPKSSDVAALSTPSAACGVGESPLRSHRHSWRQQIFLRVATPQKNTDTNDGGRVCVGQVGVGGSGDTSMRAVPEERTKRSKEELRELWRKAILQQILLQRMERENQKLQSCVSRSSRVGYPVPLCVLIVGGGISAAERREMERGAKRLFERRDRVLNEPPMSRTLMDETLPAQTADKTDEPAPQPLQQHLFLLWLCKLQLVTGWAPHEGGKGWGRPQGKEERRESEAWLTDETNVGLTEEAGNHSLSRGGHCGVGEDAGNSWESKVRLALETIPQLLLHKVGYCQGLSFIAGVLLLHMGEEDAFNMLKFLMYDVGLRKQYRPDMIILQIQMYQLSRLLHDYHRDLYSHLEQQEIGPSLYATPWFLTAFASHFPLGFVARVFDMLFLQGSEVIFKVALSLLGSHKPLILQHDSLESIVDFIKTTLPNLGLVQMEKTINQVCEMDVSKQLQAYEVEYHVLQDELLDTPPTLNQQQRAAQLERTNQSLRQQNLDLLEELQVSHARVCSLESRVETLVQSEGRLKEQVSALEEEKQQLLSTVTRLQDLLTSLGIHSSPDGFTIPSAAANTEDTSESDLQNKRLKLDYEEITPCLKEVTVVWEKMLGTPGRAKVKFDAETIHAAVAQGVPRQHRGEIWKFLSEQYLLRQTVPSRPPANHTPYKELLKQLTSQQHAILIDLVEDINRRQHRLKLKVKELKKNGCFPTTSQAPVTPGPLKKKQKISHHKNNYDPNHTPQQTPNNHKPSPNHIFFRDSDFSDTTPKTNKFKQPESTGKVKPWKPKRPVPTSRDQLPPAKLILDEAADFPRGGGKGANIEEKKKKKRKRWKRTKRAPPDRLYWTVTGEMQESEPKPENRVKKRKRRYRSRRTADKKLTAQMYPTDENLFIIKQRKRSR</sequence>
<dbReference type="PANTHER" id="PTHR47219">
    <property type="entry name" value="RAB GTPASE-ACTIVATING PROTEIN 1-LIKE"/>
    <property type="match status" value="1"/>
</dbReference>
<feature type="compositionally biased region" description="Polar residues" evidence="4">
    <location>
        <begin position="641"/>
        <end position="651"/>
    </location>
</feature>
<dbReference type="FunFam" id="1.10.472.80:FF:000003">
    <property type="entry name" value="Putative TBC1 domain family member 1"/>
    <property type="match status" value="1"/>
</dbReference>
<feature type="compositionally biased region" description="Polar residues" evidence="4">
    <location>
        <begin position="659"/>
        <end position="676"/>
    </location>
</feature>
<evidence type="ECO:0000313" key="7">
    <source>
        <dbReference type="EMBL" id="GLD69479.1"/>
    </source>
</evidence>
<feature type="region of interest" description="Disordered" evidence="4">
    <location>
        <begin position="1527"/>
        <end position="1700"/>
    </location>
</feature>
<dbReference type="CDD" id="cd00934">
    <property type="entry name" value="PTB"/>
    <property type="match status" value="1"/>
</dbReference>
<evidence type="ECO:0000256" key="1">
    <source>
        <dbReference type="ARBA" id="ARBA00022468"/>
    </source>
</evidence>
<dbReference type="InterPro" id="IPR011993">
    <property type="entry name" value="PH-like_dom_sf"/>
</dbReference>
<dbReference type="Pfam" id="PF11830">
    <property type="entry name" value="DUF3350"/>
    <property type="match status" value="1"/>
</dbReference>
<evidence type="ECO:0000256" key="4">
    <source>
        <dbReference type="SAM" id="MobiDB-lite"/>
    </source>
</evidence>
<dbReference type="SUPFAM" id="SSF47923">
    <property type="entry name" value="Ypt/Rab-GAP domain of gyp1p"/>
    <property type="match status" value="1"/>
</dbReference>
<feature type="compositionally biased region" description="Pro residues" evidence="4">
    <location>
        <begin position="767"/>
        <end position="781"/>
    </location>
</feature>
<feature type="coiled-coil region" evidence="3">
    <location>
        <begin position="1297"/>
        <end position="1373"/>
    </location>
</feature>
<dbReference type="PROSITE" id="PS50086">
    <property type="entry name" value="TBC_RABGAP"/>
    <property type="match status" value="1"/>
</dbReference>